<protein>
    <submittedName>
        <fullName evidence="2">Uncharacterized protein</fullName>
    </submittedName>
</protein>
<evidence type="ECO:0000256" key="1">
    <source>
        <dbReference type="SAM" id="Coils"/>
    </source>
</evidence>
<organism evidence="2">
    <name type="scientific">Intestinibacter bartlettii</name>
    <dbReference type="NCBI Taxonomy" id="261299"/>
    <lineage>
        <taxon>Bacteria</taxon>
        <taxon>Bacillati</taxon>
        <taxon>Bacillota</taxon>
        <taxon>Clostridia</taxon>
        <taxon>Peptostreptococcales</taxon>
        <taxon>Peptostreptococcaceae</taxon>
        <taxon>Intestinibacter</taxon>
    </lineage>
</organism>
<feature type="coiled-coil region" evidence="1">
    <location>
        <begin position="265"/>
        <end position="292"/>
    </location>
</feature>
<name>A0A6N3EXQ0_9FIRM</name>
<keyword evidence="1" id="KW-0175">Coiled coil</keyword>
<gene>
    <name evidence="2" type="ORF">IBLFYP30_02717</name>
</gene>
<evidence type="ECO:0000313" key="2">
    <source>
        <dbReference type="EMBL" id="VYU44709.1"/>
    </source>
</evidence>
<proteinExistence type="predicted"/>
<sequence>MLKKQREKVLEDIKKIEKLEGIENESNSLEMSKLNLEKVKVNSQIDELSNKLSGLRLQLDGINKKINDLSGSAIDKILEAISEQRWYFFKNKTKVLMDKNTGLLWVNLDYFEYKKSENSWWYSFEDADNKVLNLKIDEYTNWHIPKNCELWEMIEDKSFPFQEGSGWSIKNQFEWIVEQDNIGGYRNLKSSGSRNSFYNGVGLLIPCNDSITYDTYKNDVSESNPIYTEKEKLQFTLNLFVNNDLWPIFDDENITELYKKIYFEKPRLLEQLSEIQSQIDEIEEQNKNKIKLLSSEFDYTKLLENYNIDKINNSIIKYYKAVISWIDGLIERLDYFQEQKSDMIEEFNKIGLKLSQKYQENPNLTQRENELLKERQKFFKKNFELGMNDVTKKLLSYKKQAQSIEDRIDDINEGNNGISELAELENEKRASFSFIAENTANIVKNALIKMDYFEKNKNFAVAAINLWDKWSMDYKVLKTTYKEDLKNNCEKEDIEEEVWMKWFEDWCNTRFVIEQQFMPLIKEGLNGNFEAEKNGVVIIEDIVALLDEYKKKVDNFYKNDRSAIYVNYVFAANGELQEKFETELKLYKISSEFQKKLQDIIFSLEKNENKIFLINWANNLIDLPVDEIINFVQLNNLDSIPQNVLNQFIELKKKNFESYLSDAKAYGREQERRDKEFNSLIFKMRKGLAKNKQGQLAH</sequence>
<accession>A0A6N3EXQ0</accession>
<dbReference type="AlphaFoldDB" id="A0A6N3EXQ0"/>
<feature type="coiled-coil region" evidence="1">
    <location>
        <begin position="19"/>
        <end position="65"/>
    </location>
</feature>
<dbReference type="EMBL" id="CACRUE010000039">
    <property type="protein sequence ID" value="VYU44709.1"/>
    <property type="molecule type" value="Genomic_DNA"/>
</dbReference>
<reference evidence="2" key="1">
    <citation type="submission" date="2019-11" db="EMBL/GenBank/DDBJ databases">
        <authorList>
            <person name="Feng L."/>
        </authorList>
    </citation>
    <scope>NUCLEOTIDE SEQUENCE</scope>
    <source>
        <strain evidence="2">IbartlettiiLFYP30</strain>
    </source>
</reference>